<dbReference type="EMBL" id="BTSY01000006">
    <property type="protein sequence ID" value="GMT33665.1"/>
    <property type="molecule type" value="Genomic_DNA"/>
</dbReference>
<evidence type="ECO:0000313" key="1">
    <source>
        <dbReference type="EMBL" id="GMT33665.1"/>
    </source>
</evidence>
<evidence type="ECO:0000313" key="2">
    <source>
        <dbReference type="Proteomes" id="UP001432322"/>
    </source>
</evidence>
<organism evidence="1 2">
    <name type="scientific">Pristionchus fissidentatus</name>
    <dbReference type="NCBI Taxonomy" id="1538716"/>
    <lineage>
        <taxon>Eukaryota</taxon>
        <taxon>Metazoa</taxon>
        <taxon>Ecdysozoa</taxon>
        <taxon>Nematoda</taxon>
        <taxon>Chromadorea</taxon>
        <taxon>Rhabditida</taxon>
        <taxon>Rhabditina</taxon>
        <taxon>Diplogasteromorpha</taxon>
        <taxon>Diplogasteroidea</taxon>
        <taxon>Neodiplogasteridae</taxon>
        <taxon>Pristionchus</taxon>
    </lineage>
</organism>
<feature type="non-terminal residue" evidence="1">
    <location>
        <position position="1"/>
    </location>
</feature>
<name>A0AAV5WPU8_9BILA</name>
<sequence length="70" mass="7973">EFLQIWILAAYPKSSHFDSIVTLEESRHKTISPCHAAPSLLLRRLHQPRGKQIVDEHSSIGLFSPSYANF</sequence>
<dbReference type="AlphaFoldDB" id="A0AAV5WPU8"/>
<reference evidence="1" key="1">
    <citation type="submission" date="2023-10" db="EMBL/GenBank/DDBJ databases">
        <title>Genome assembly of Pristionchus species.</title>
        <authorList>
            <person name="Yoshida K."/>
            <person name="Sommer R.J."/>
        </authorList>
    </citation>
    <scope>NUCLEOTIDE SEQUENCE</scope>
    <source>
        <strain evidence="1">RS5133</strain>
    </source>
</reference>
<gene>
    <name evidence="1" type="ORF">PFISCL1PPCAC_24962</name>
</gene>
<proteinExistence type="predicted"/>
<keyword evidence="2" id="KW-1185">Reference proteome</keyword>
<dbReference type="Proteomes" id="UP001432322">
    <property type="component" value="Unassembled WGS sequence"/>
</dbReference>
<comment type="caution">
    <text evidence="1">The sequence shown here is derived from an EMBL/GenBank/DDBJ whole genome shotgun (WGS) entry which is preliminary data.</text>
</comment>
<protein>
    <submittedName>
        <fullName evidence="1">Uncharacterized protein</fullName>
    </submittedName>
</protein>
<accession>A0AAV5WPU8</accession>
<feature type="non-terminal residue" evidence="1">
    <location>
        <position position="70"/>
    </location>
</feature>